<feature type="domain" description="HTH iclR-type" evidence="2">
    <location>
        <begin position="16"/>
        <end position="58"/>
    </location>
</feature>
<dbReference type="GO" id="GO:0016301">
    <property type="term" value="F:kinase activity"/>
    <property type="evidence" value="ECO:0007669"/>
    <property type="project" value="UniProtKB-KW"/>
</dbReference>
<name>A0ABQ5UKH6_9HYPH</name>
<keyword evidence="4" id="KW-1185">Reference proteome</keyword>
<dbReference type="CDD" id="cd00090">
    <property type="entry name" value="HTH_ARSR"/>
    <property type="match status" value="1"/>
</dbReference>
<dbReference type="InterPro" id="IPR011991">
    <property type="entry name" value="ArsR-like_HTH"/>
</dbReference>
<sequence>MIDSKKLPRVRNRYIVLEYLRRASNSTPSEISAATGVSLPTVTRVLSSLVEEGLVEYTGREASTGGRPAGLVTFTGHRYGTVCLYAHTSGIYGVLSDLSGRITVEKKVAPAFDGEVNTQIVLDLIRELLEIGRRDFDGICGLGVAVQSMVKQPKGEVVRTSAALDWRSLPLHSVLCAHFDLPIFVDSDHIYGVIGEWNYGSSRHVDILVRLSLGPGASTGLMVNGEVYRGAADAAGELKWYLDDSQVSGVQFPLLGTKEELRLGKGLTEQVFDALSSAADAYEAGKLDLGIFDSEISGDLRLETARQLIGYSSLAIGSASAILSPTTIVLSGQINRGRQLILDIFNSRLGGDVWPVPRIVHSGLGHRAVLLGAAKTVMDQTMLKPDTILETSHDVLAAASR</sequence>
<evidence type="ECO:0000259" key="2">
    <source>
        <dbReference type="Pfam" id="PF09339"/>
    </source>
</evidence>
<evidence type="ECO:0000313" key="3">
    <source>
        <dbReference type="EMBL" id="GLQ12133.1"/>
    </source>
</evidence>
<evidence type="ECO:0000256" key="1">
    <source>
        <dbReference type="ARBA" id="ARBA00006479"/>
    </source>
</evidence>
<evidence type="ECO:0000313" key="4">
    <source>
        <dbReference type="Proteomes" id="UP001161406"/>
    </source>
</evidence>
<dbReference type="Pfam" id="PF00480">
    <property type="entry name" value="ROK"/>
    <property type="match status" value="1"/>
</dbReference>
<dbReference type="InterPro" id="IPR036388">
    <property type="entry name" value="WH-like_DNA-bd_sf"/>
</dbReference>
<dbReference type="PANTHER" id="PTHR18964">
    <property type="entry name" value="ROK (REPRESSOR, ORF, KINASE) FAMILY"/>
    <property type="match status" value="1"/>
</dbReference>
<dbReference type="Gene3D" id="1.10.10.10">
    <property type="entry name" value="Winged helix-like DNA-binding domain superfamily/Winged helix DNA-binding domain"/>
    <property type="match status" value="1"/>
</dbReference>
<keyword evidence="3" id="KW-0418">Kinase</keyword>
<proteinExistence type="inferred from homology"/>
<dbReference type="Gene3D" id="3.30.420.40">
    <property type="match status" value="2"/>
</dbReference>
<dbReference type="InterPro" id="IPR043129">
    <property type="entry name" value="ATPase_NBD"/>
</dbReference>
<dbReference type="RefSeq" id="WP_284393937.1">
    <property type="nucleotide sequence ID" value="NZ_BSNG01000003.1"/>
</dbReference>
<dbReference type="Proteomes" id="UP001161406">
    <property type="component" value="Unassembled WGS sequence"/>
</dbReference>
<dbReference type="InterPro" id="IPR036390">
    <property type="entry name" value="WH_DNA-bd_sf"/>
</dbReference>
<dbReference type="SUPFAM" id="SSF53067">
    <property type="entry name" value="Actin-like ATPase domain"/>
    <property type="match status" value="1"/>
</dbReference>
<organism evidence="3 4">
    <name type="scientific">Devosia yakushimensis</name>
    <dbReference type="NCBI Taxonomy" id="470028"/>
    <lineage>
        <taxon>Bacteria</taxon>
        <taxon>Pseudomonadati</taxon>
        <taxon>Pseudomonadota</taxon>
        <taxon>Alphaproteobacteria</taxon>
        <taxon>Hyphomicrobiales</taxon>
        <taxon>Devosiaceae</taxon>
        <taxon>Devosia</taxon>
    </lineage>
</organism>
<gene>
    <name evidence="3" type="ORF">GCM10007913_40650</name>
</gene>
<reference evidence="3" key="2">
    <citation type="submission" date="2023-01" db="EMBL/GenBank/DDBJ databases">
        <title>Draft genome sequence of Devosia yakushimensis strain NBRC 103855.</title>
        <authorList>
            <person name="Sun Q."/>
            <person name="Mori K."/>
        </authorList>
    </citation>
    <scope>NUCLEOTIDE SEQUENCE</scope>
    <source>
        <strain evidence="3">NBRC 103855</strain>
    </source>
</reference>
<dbReference type="SUPFAM" id="SSF46785">
    <property type="entry name" value="Winged helix' DNA-binding domain"/>
    <property type="match status" value="1"/>
</dbReference>
<dbReference type="InterPro" id="IPR000600">
    <property type="entry name" value="ROK"/>
</dbReference>
<reference evidence="3" key="1">
    <citation type="journal article" date="2014" name="Int. J. Syst. Evol. Microbiol.">
        <title>Complete genome of a new Firmicutes species belonging to the dominant human colonic microbiota ('Ruminococcus bicirculans') reveals two chromosomes and a selective capacity to utilize plant glucans.</title>
        <authorList>
            <consortium name="NISC Comparative Sequencing Program"/>
            <person name="Wegmann U."/>
            <person name="Louis P."/>
            <person name="Goesmann A."/>
            <person name="Henrissat B."/>
            <person name="Duncan S.H."/>
            <person name="Flint H.J."/>
        </authorList>
    </citation>
    <scope>NUCLEOTIDE SEQUENCE</scope>
    <source>
        <strain evidence="3">NBRC 103855</strain>
    </source>
</reference>
<comment type="caution">
    <text evidence="3">The sequence shown here is derived from an EMBL/GenBank/DDBJ whole genome shotgun (WGS) entry which is preliminary data.</text>
</comment>
<keyword evidence="3" id="KW-0808">Transferase</keyword>
<dbReference type="EMBL" id="BSNG01000003">
    <property type="protein sequence ID" value="GLQ12133.1"/>
    <property type="molecule type" value="Genomic_DNA"/>
</dbReference>
<dbReference type="InterPro" id="IPR005471">
    <property type="entry name" value="Tscrpt_reg_IclR_N"/>
</dbReference>
<protein>
    <submittedName>
        <fullName evidence="3">Sugar kinase</fullName>
    </submittedName>
</protein>
<comment type="similarity">
    <text evidence="1">Belongs to the ROK (NagC/XylR) family.</text>
</comment>
<dbReference type="Pfam" id="PF09339">
    <property type="entry name" value="HTH_IclR"/>
    <property type="match status" value="1"/>
</dbReference>
<accession>A0ABQ5UKH6</accession>
<dbReference type="PANTHER" id="PTHR18964:SF149">
    <property type="entry name" value="BIFUNCTIONAL UDP-N-ACETYLGLUCOSAMINE 2-EPIMERASE_N-ACETYLMANNOSAMINE KINASE"/>
    <property type="match status" value="1"/>
</dbReference>